<evidence type="ECO:0000256" key="4">
    <source>
        <dbReference type="ARBA" id="ARBA00023029"/>
    </source>
</evidence>
<evidence type="ECO:0000256" key="3">
    <source>
        <dbReference type="ARBA" id="ARBA00012891"/>
    </source>
</evidence>
<evidence type="ECO:0000256" key="6">
    <source>
        <dbReference type="ARBA" id="ARBA00023235"/>
    </source>
</evidence>
<dbReference type="PROSITE" id="PS50880">
    <property type="entry name" value="TOPRIM"/>
    <property type="match status" value="1"/>
</dbReference>
<dbReference type="Gene3D" id="1.10.290.10">
    <property type="entry name" value="Topoisomerase I, domain 4"/>
    <property type="match status" value="1"/>
</dbReference>
<dbReference type="SMART" id="SM00493">
    <property type="entry name" value="TOPRIM"/>
    <property type="match status" value="1"/>
</dbReference>
<evidence type="ECO:0000313" key="10">
    <source>
        <dbReference type="EMBL" id="KFG38323.1"/>
    </source>
</evidence>
<dbReference type="GO" id="GO:0005634">
    <property type="term" value="C:nucleus"/>
    <property type="evidence" value="ECO:0007669"/>
    <property type="project" value="TreeGrafter"/>
</dbReference>
<dbReference type="SUPFAM" id="SSF56712">
    <property type="entry name" value="Prokaryotic type I DNA topoisomerase"/>
    <property type="match status" value="1"/>
</dbReference>
<dbReference type="InterPro" id="IPR003601">
    <property type="entry name" value="Topo_IA_2"/>
</dbReference>
<dbReference type="PANTHER" id="PTHR11390:SF20">
    <property type="entry name" value="DNA TOPOISOMERASE 3-BETA-1"/>
    <property type="match status" value="1"/>
</dbReference>
<dbReference type="SMART" id="SM00437">
    <property type="entry name" value="TOP1Ac"/>
    <property type="match status" value="1"/>
</dbReference>
<dbReference type="GO" id="GO:0006310">
    <property type="term" value="P:DNA recombination"/>
    <property type="evidence" value="ECO:0007669"/>
    <property type="project" value="TreeGrafter"/>
</dbReference>
<comment type="catalytic activity">
    <reaction evidence="1 7">
        <text>ATP-independent breakage of single-stranded DNA, followed by passage and rejoining.</text>
        <dbReference type="EC" id="5.6.2.1"/>
    </reaction>
</comment>
<dbReference type="GO" id="GO:0003677">
    <property type="term" value="F:DNA binding"/>
    <property type="evidence" value="ECO:0007669"/>
    <property type="project" value="UniProtKB-KW"/>
</dbReference>
<dbReference type="GO" id="GO:0006265">
    <property type="term" value="P:DNA topological change"/>
    <property type="evidence" value="ECO:0007669"/>
    <property type="project" value="InterPro"/>
</dbReference>
<evidence type="ECO:0000256" key="1">
    <source>
        <dbReference type="ARBA" id="ARBA00000213"/>
    </source>
</evidence>
<dbReference type="PRINTS" id="PR00417">
    <property type="entry name" value="PRTPISMRASEI"/>
</dbReference>
<dbReference type="FunFam" id="1.10.290.10:FF:000001">
    <property type="entry name" value="DNA topoisomerase"/>
    <property type="match status" value="1"/>
</dbReference>
<dbReference type="Pfam" id="PF01131">
    <property type="entry name" value="Topoisom_bac"/>
    <property type="match status" value="1"/>
</dbReference>
<dbReference type="GO" id="GO:0003917">
    <property type="term" value="F:DNA topoisomerase type I (single strand cut, ATP-independent) activity"/>
    <property type="evidence" value="ECO:0007669"/>
    <property type="project" value="UniProtKB-EC"/>
</dbReference>
<keyword evidence="6 7" id="KW-0413">Isomerase</keyword>
<keyword evidence="5 7" id="KW-0238">DNA-binding</keyword>
<dbReference type="GO" id="GO:0006281">
    <property type="term" value="P:DNA repair"/>
    <property type="evidence" value="ECO:0007669"/>
    <property type="project" value="TreeGrafter"/>
</dbReference>
<comment type="similarity">
    <text evidence="2 7">Belongs to the type IA topoisomerase family.</text>
</comment>
<dbReference type="InterPro" id="IPR013497">
    <property type="entry name" value="Topo_IA_cen"/>
</dbReference>
<evidence type="ECO:0000313" key="11">
    <source>
        <dbReference type="Proteomes" id="UP000028837"/>
    </source>
</evidence>
<evidence type="ECO:0000259" key="9">
    <source>
        <dbReference type="PROSITE" id="PS52039"/>
    </source>
</evidence>
<feature type="domain" description="Topo IA-type catalytic" evidence="9">
    <location>
        <begin position="153"/>
        <end position="575"/>
    </location>
</feature>
<dbReference type="VEuPathDB" id="ToxoDB:TGDOM2_264450"/>
<dbReference type="InterPro" id="IPR023405">
    <property type="entry name" value="Topo_IA_core_domain"/>
</dbReference>
<dbReference type="InterPro" id="IPR013825">
    <property type="entry name" value="Topo_IA_cen_sub2"/>
</dbReference>
<dbReference type="PROSITE" id="PS00396">
    <property type="entry name" value="TOPO_IA_1"/>
    <property type="match status" value="1"/>
</dbReference>
<dbReference type="InterPro" id="IPR056452">
    <property type="entry name" value="Zn_ribbon_TOP3B"/>
</dbReference>
<dbReference type="Gene3D" id="3.40.50.140">
    <property type="match status" value="1"/>
</dbReference>
<dbReference type="InterPro" id="IPR006171">
    <property type="entry name" value="TOPRIM_dom"/>
</dbReference>
<dbReference type="FunFam" id="3.40.50.140:FF:000003">
    <property type="entry name" value="DNA topoisomerase"/>
    <property type="match status" value="1"/>
</dbReference>
<feature type="domain" description="Toprim" evidence="8">
    <location>
        <begin position="4"/>
        <end position="152"/>
    </location>
</feature>
<dbReference type="CDD" id="cd00186">
    <property type="entry name" value="TOP1Ac"/>
    <property type="match status" value="1"/>
</dbReference>
<keyword evidence="4 7" id="KW-0799">Topoisomerase</keyword>
<accession>A0A086K1Q5</accession>
<evidence type="ECO:0000259" key="8">
    <source>
        <dbReference type="PROSITE" id="PS50880"/>
    </source>
</evidence>
<dbReference type="InterPro" id="IPR003602">
    <property type="entry name" value="Topo_IA_DNA-bd_dom"/>
</dbReference>
<dbReference type="PANTHER" id="PTHR11390">
    <property type="entry name" value="PROKARYOTIC DNA TOPOISOMERASE"/>
    <property type="match status" value="1"/>
</dbReference>
<dbReference type="InterPro" id="IPR023406">
    <property type="entry name" value="Topo_IA_AS"/>
</dbReference>
<dbReference type="Gene3D" id="1.10.460.10">
    <property type="entry name" value="Topoisomerase I, domain 2"/>
    <property type="match status" value="1"/>
</dbReference>
<dbReference type="Pfam" id="PF23546">
    <property type="entry name" value="Zn_ribbon_TOP3B"/>
    <property type="match status" value="1"/>
</dbReference>
<comment type="caution">
    <text evidence="10">The sequence shown here is derived from an EMBL/GenBank/DDBJ whole genome shotgun (WGS) entry which is preliminary data.</text>
</comment>
<gene>
    <name evidence="10" type="ORF">TGDOM2_264450</name>
</gene>
<dbReference type="InterPro" id="IPR013824">
    <property type="entry name" value="Topo_IA_cen_sub1"/>
</dbReference>
<protein>
    <recommendedName>
        <fullName evidence="3 7">DNA topoisomerase</fullName>
        <ecNumber evidence="3 7">5.6.2.1</ecNumber>
    </recommendedName>
</protein>
<evidence type="ECO:0000256" key="5">
    <source>
        <dbReference type="ARBA" id="ARBA00023125"/>
    </source>
</evidence>
<dbReference type="EMBL" id="AHZU02000941">
    <property type="protein sequence ID" value="KFG38323.1"/>
    <property type="molecule type" value="Genomic_DNA"/>
</dbReference>
<dbReference type="InterPro" id="IPR000380">
    <property type="entry name" value="Topo_IA"/>
</dbReference>
<comment type="function">
    <text evidence="7">Introduces a single-strand break via transesterification at a target site in duplex DNA. Releases the supercoiling and torsional tension of DNA introduced during the DNA replication and transcription by transiently cleaving and rejoining one strand of the DNA duplex. The scissile phosphodiester is attacked by the catalytic tyrosine of the enzyme, resulting in the formation of a DNA-(5'-phosphotyrosyl)-enzyme intermediate and the expulsion of a 3'-OH DNA strand.</text>
</comment>
<dbReference type="EC" id="5.6.2.1" evidence="3 7"/>
<dbReference type="InterPro" id="IPR013826">
    <property type="entry name" value="Topo_IA_cen_sub3"/>
</dbReference>
<evidence type="ECO:0000256" key="7">
    <source>
        <dbReference type="RuleBase" id="RU362092"/>
    </source>
</evidence>
<reference evidence="10 11" key="1">
    <citation type="submission" date="2014-02" db="EMBL/GenBank/DDBJ databases">
        <authorList>
            <person name="Sibley D."/>
            <person name="Venepally P."/>
            <person name="Karamycheva S."/>
            <person name="Hadjithomas M."/>
            <person name="Khan A."/>
            <person name="Brunk B."/>
            <person name="Roos D."/>
            <person name="Caler E."/>
            <person name="Lorenzi H."/>
        </authorList>
    </citation>
    <scope>NUCLEOTIDE SEQUENCE [LARGE SCALE GENOMIC DNA]</scope>
    <source>
        <strain evidence="10 11">GAB2-2007-GAL-DOM2</strain>
    </source>
</reference>
<sequence length="688" mass="76892">MAPAVLMVAEKPSIAETIARILSGGNFHKRKGISPVTSVWEFSGSFRGEAVLFKVTSTAGHIYQTDFPRQFNDWEKTNPIELFDAPVVKVEANAKHRLPAHLQKEAHGCKHLVLWLDCDREGENICFEIWRAKFSALAPADIQQAMRTLGTPNKNEADSVDARQELDLKVGCAFTRFQTQYFQGKYGDLDASLVSYGPCQTPTLQFCVQRYDDIHAFQPETFYTLDTSIRVGEQELFLEWERGQVFDSVTAHTYKDIVSARGAVAVVVDVTEKEEKMPRPQALNTVNMLKLASQRLGMGPQQAMQTAERLYLSGKVTYPRTETCKYPESFDLRGTAAAQASNPYWGGYVKELLSSGLARPRDGVDAGDHPPITPVCSATEADVGGGDAWALYELITRHFLASISPDCRFLKRKVTFCVNEEIFSLSGRHMLDGGFTRIMRGDGMKDVSIPDFRKADQVPLHKISVGSGQTHPPPFLSESDLLGLMEKHGIGTDASMATHINNICERNYVSLVSNRRLEPTKLGVCLVHGYMQIDPDLVLPSVRASIEALVDVIAQGKADITAVVTHSLYMFKLKFAYFLKQIERMDMLFEASFTMLAQTGNALSRCGRCNRYMNLITKRPTRLHCRTCNETYNMPQNGAIKLYKELRCPLDNFELVLFTQKGGKSFPLCPLCYNDPPLEGSVTSRQDK</sequence>
<dbReference type="Pfam" id="PF01751">
    <property type="entry name" value="Toprim"/>
    <property type="match status" value="1"/>
</dbReference>
<dbReference type="PROSITE" id="PS52039">
    <property type="entry name" value="TOPO_IA_2"/>
    <property type="match status" value="1"/>
</dbReference>
<evidence type="ECO:0000256" key="2">
    <source>
        <dbReference type="ARBA" id="ARBA00009446"/>
    </source>
</evidence>
<dbReference type="Gene3D" id="2.70.20.10">
    <property type="entry name" value="Topoisomerase I, domain 3"/>
    <property type="match status" value="1"/>
</dbReference>
<dbReference type="Proteomes" id="UP000028837">
    <property type="component" value="Unassembled WGS sequence"/>
</dbReference>
<proteinExistence type="inferred from homology"/>
<dbReference type="CDD" id="cd03362">
    <property type="entry name" value="TOPRIM_TopoIA_TopoIII"/>
    <property type="match status" value="1"/>
</dbReference>
<organism evidence="10 11">
    <name type="scientific">Toxoplasma gondii GAB2-2007-GAL-DOM2</name>
    <dbReference type="NCBI Taxonomy" id="1130820"/>
    <lineage>
        <taxon>Eukaryota</taxon>
        <taxon>Sar</taxon>
        <taxon>Alveolata</taxon>
        <taxon>Apicomplexa</taxon>
        <taxon>Conoidasida</taxon>
        <taxon>Coccidia</taxon>
        <taxon>Eucoccidiorida</taxon>
        <taxon>Eimeriorina</taxon>
        <taxon>Sarcocystidae</taxon>
        <taxon>Toxoplasma</taxon>
    </lineage>
</organism>
<dbReference type="InterPro" id="IPR034144">
    <property type="entry name" value="TOPRIM_TopoIII"/>
</dbReference>
<dbReference type="OrthoDB" id="430051at2759"/>
<name>A0A086K1Q5_TOXGO</name>
<dbReference type="AlphaFoldDB" id="A0A086K1Q5"/>
<dbReference type="SMART" id="SM00436">
    <property type="entry name" value="TOP1Bc"/>
    <property type="match status" value="1"/>
</dbReference>